<dbReference type="InterPro" id="IPR033709">
    <property type="entry name" value="Anticodon_Ile_ABEc"/>
</dbReference>
<keyword evidence="6 13" id="KW-0547">Nucleotide-binding</keyword>
<dbReference type="InterPro" id="IPR013155">
    <property type="entry name" value="M/V/L/I-tRNA-synth_anticd-bd"/>
</dbReference>
<keyword evidence="9 13" id="KW-0030">Aminoacyl-tRNA synthetase</keyword>
<dbReference type="InterPro" id="IPR001412">
    <property type="entry name" value="aa-tRNA-synth_I_CS"/>
</dbReference>
<evidence type="ECO:0000256" key="1">
    <source>
        <dbReference type="ARBA" id="ARBA00004496"/>
    </source>
</evidence>
<gene>
    <name evidence="16" type="ORF">E3Q01_01320</name>
</gene>
<dbReference type="CDD" id="cd07961">
    <property type="entry name" value="Anticodon_Ia_Ile_ABEc"/>
    <property type="match status" value="1"/>
</dbReference>
<evidence type="ECO:0000313" key="17">
    <source>
        <dbReference type="Proteomes" id="UP000310708"/>
    </source>
</evidence>
<evidence type="ECO:0000256" key="12">
    <source>
        <dbReference type="ARBA" id="ARBA00069879"/>
    </source>
</evidence>
<dbReference type="FunFam" id="1.10.730.10:FF:000004">
    <property type="entry name" value="Isoleucyl-tRNA synthetase, cytoplasmic"/>
    <property type="match status" value="1"/>
</dbReference>
<evidence type="ECO:0000256" key="10">
    <source>
        <dbReference type="ARBA" id="ARBA00032665"/>
    </source>
</evidence>
<evidence type="ECO:0000256" key="7">
    <source>
        <dbReference type="ARBA" id="ARBA00022840"/>
    </source>
</evidence>
<dbReference type="GO" id="GO:0004822">
    <property type="term" value="F:isoleucine-tRNA ligase activity"/>
    <property type="evidence" value="ECO:0007669"/>
    <property type="project" value="UniProtKB-EC"/>
</dbReference>
<proteinExistence type="inferred from homology"/>
<dbReference type="InterPro" id="IPR009080">
    <property type="entry name" value="tRNAsynth_Ia_anticodon-bd"/>
</dbReference>
<protein>
    <recommendedName>
        <fullName evidence="12">Isoleucine--tRNA ligase, cytoplasmic</fullName>
        <ecNumber evidence="3">6.1.1.5</ecNumber>
    </recommendedName>
    <alternativeName>
        <fullName evidence="10">Isoleucyl-tRNA synthetase</fullName>
    </alternativeName>
</protein>
<evidence type="ECO:0000256" key="11">
    <source>
        <dbReference type="ARBA" id="ARBA00048359"/>
    </source>
</evidence>
<dbReference type="PANTHER" id="PTHR42780:SF1">
    <property type="entry name" value="ISOLEUCINE--TRNA LIGASE, CYTOPLASMIC"/>
    <property type="match status" value="1"/>
</dbReference>
<dbReference type="InterPro" id="IPR009008">
    <property type="entry name" value="Val/Leu/Ile-tRNA-synth_edit"/>
</dbReference>
<sequence>MANQRETKDFGSFDITSQFSFPAEERKVLEYWQDIDAFKTQLKHSEGNPTFSFYDGPPFATGLPHYGHLLAGTVKDIVTRHASSSGFHVPRRFGWDCHGLPVEHEIDKKLGITGREDVLNMGIDKYNEECRAIVMRYSSEWRSTVERMGRWIDFENDYKTLNTSFMESVWWAFGELFKKDLVYRGLRVMPYSTACTTPLSNFEAGQAYKDVSDPAVVVSFPLLDDPKTSFLAWTTTPWTLPSNLALCVNPTHTYLKIHDEEKDANFIIHEKLLTTLYKDPKKAKFTKLDQFKGEQMKGWKYEPLFDYFVEEYKDKAFKILTDGYVSADAGTGIVHQAPAFGDDDHRIAIANGIITPDQMPPCPVDDSGKYTERVRDYVGVHVKEADKDIQKHLKAKGRLIVQSTLKHSYPFCWRSGTPLIYKAIPVWFVKVSQITDDLIKNNEETRWVPANIGENRFGNWLQNARDWNVSRNRYWGTPMPLWVSDDYQEVVAISSIQQLEELSGVSNITDIHRDKIDQITIPSKQGKGVLRRVDEVFDCWFESGSMPYAQAHYPFENKEQFEKSFPADFVSEGLDQTRGWFYTLLVLGTHILGKAPWKNLIVTGLVLAADGKKMSKSLKNYPDPNHIIEKFGADAVRMFLVNSPIVRGDNLRFREEGVKEVVSRVLLPWLNSFRFFLGQAALAKKEQGIDFKYDPSAPRSENLMDRWVLARCQSLIKLVKEEMGAYRLYTVIPRLLSLIDELTNWYIRFNRRRLKGENGKEDTVAALRTLFEALFTLCRTMSSFTPFITENLYQGLRPYLPETIQGAKDIRSVHFLPFPEVREDYFDTVIERRVSRMQNVIELGRVVREKKRIAVKTPLKTLIVFHHDKGYLDDVCQLDGYIKEELNVRELIVTSHEEYVGIKYKVSADWPVLGRKLRKDMPRVKNNLPKVTNDEAKAYIATGKMTIDGIDLQAGDLTVSHYVDLPASMEGFEAVSDPNVTIVLDHRLHPELESEGLAREFINRIQRLRKKANLIQIQDVDVVVKFESEGEDVATLQGAIEQHKEAIIKSTKSNPLSSKENPQVILSDDQEIGAVKFNLTLVGA</sequence>
<comment type="subcellular location">
    <subcellularLocation>
        <location evidence="1">Cytoplasm</location>
    </subcellularLocation>
</comment>
<dbReference type="Gene3D" id="1.10.730.10">
    <property type="entry name" value="Isoleucyl-tRNA Synthetase, Domain 1"/>
    <property type="match status" value="1"/>
</dbReference>
<reference evidence="16 17" key="1">
    <citation type="submission" date="2019-03" db="EMBL/GenBank/DDBJ databases">
        <title>Sequencing 25 genomes of Wallemia mellicola.</title>
        <authorList>
            <person name="Gostincar C."/>
        </authorList>
    </citation>
    <scope>NUCLEOTIDE SEQUENCE [LARGE SCALE GENOMIC DNA]</scope>
    <source>
        <strain evidence="16 17">EXF-757</strain>
    </source>
</reference>
<comment type="catalytic activity">
    <reaction evidence="11">
        <text>tRNA(Ile) + L-isoleucine + ATP = L-isoleucyl-tRNA(Ile) + AMP + diphosphate</text>
        <dbReference type="Rhea" id="RHEA:11060"/>
        <dbReference type="Rhea" id="RHEA-COMP:9666"/>
        <dbReference type="Rhea" id="RHEA-COMP:9695"/>
        <dbReference type="ChEBI" id="CHEBI:30616"/>
        <dbReference type="ChEBI" id="CHEBI:33019"/>
        <dbReference type="ChEBI" id="CHEBI:58045"/>
        <dbReference type="ChEBI" id="CHEBI:78442"/>
        <dbReference type="ChEBI" id="CHEBI:78528"/>
        <dbReference type="ChEBI" id="CHEBI:456215"/>
        <dbReference type="EC" id="6.1.1.5"/>
    </reaction>
</comment>
<evidence type="ECO:0000256" key="9">
    <source>
        <dbReference type="ARBA" id="ARBA00023146"/>
    </source>
</evidence>
<dbReference type="NCBIfam" id="TIGR00392">
    <property type="entry name" value="ileS"/>
    <property type="match status" value="1"/>
</dbReference>
<dbReference type="GO" id="GO:0000049">
    <property type="term" value="F:tRNA binding"/>
    <property type="evidence" value="ECO:0007669"/>
    <property type="project" value="InterPro"/>
</dbReference>
<dbReference type="FunFam" id="3.40.50.620:FF:000023">
    <property type="entry name" value="Isoleucyl-tRNA synthetase,cytoplasmic"/>
    <property type="match status" value="1"/>
</dbReference>
<evidence type="ECO:0000256" key="3">
    <source>
        <dbReference type="ARBA" id="ARBA00013165"/>
    </source>
</evidence>
<dbReference type="OMA" id="EIIVIHK"/>
<evidence type="ECO:0000256" key="2">
    <source>
        <dbReference type="ARBA" id="ARBA00005594"/>
    </source>
</evidence>
<comment type="caution">
    <text evidence="16">The sequence shown here is derived from an EMBL/GenBank/DDBJ whole genome shotgun (WGS) entry which is preliminary data.</text>
</comment>
<keyword evidence="8 13" id="KW-0648">Protein biosynthesis</keyword>
<dbReference type="FunFam" id="3.90.740.10:FF:000044">
    <property type="entry name" value="Isoleucine--tRNA ligase"/>
    <property type="match status" value="1"/>
</dbReference>
<dbReference type="EC" id="6.1.1.5" evidence="3"/>
<evidence type="ECO:0000259" key="14">
    <source>
        <dbReference type="Pfam" id="PF00133"/>
    </source>
</evidence>
<dbReference type="PANTHER" id="PTHR42780">
    <property type="entry name" value="SOLEUCYL-TRNA SYNTHETASE"/>
    <property type="match status" value="1"/>
</dbReference>
<evidence type="ECO:0000259" key="15">
    <source>
        <dbReference type="Pfam" id="PF08264"/>
    </source>
</evidence>
<keyword evidence="5 13" id="KW-0436">Ligase</keyword>
<keyword evidence="7 13" id="KW-0067">ATP-binding</keyword>
<dbReference type="PROSITE" id="PS00178">
    <property type="entry name" value="AA_TRNA_LIGASE_I"/>
    <property type="match status" value="1"/>
</dbReference>
<name>A0A4T0NBQ1_9BASI</name>
<dbReference type="SUPFAM" id="SSF52374">
    <property type="entry name" value="Nucleotidylyl transferase"/>
    <property type="match status" value="1"/>
</dbReference>
<dbReference type="InterPro" id="IPR002300">
    <property type="entry name" value="aa-tRNA-synth_Ia"/>
</dbReference>
<feature type="domain" description="Methionyl/Valyl/Leucyl/Isoleucyl-tRNA synthetase anticodon-binding" evidence="15">
    <location>
        <begin position="705"/>
        <end position="862"/>
    </location>
</feature>
<dbReference type="Pfam" id="PF19302">
    <property type="entry name" value="DUF5915"/>
    <property type="match status" value="1"/>
</dbReference>
<dbReference type="GO" id="GO:0006428">
    <property type="term" value="P:isoleucyl-tRNA aminoacylation"/>
    <property type="evidence" value="ECO:0007669"/>
    <property type="project" value="InterPro"/>
</dbReference>
<evidence type="ECO:0000256" key="6">
    <source>
        <dbReference type="ARBA" id="ARBA00022741"/>
    </source>
</evidence>
<dbReference type="Gene3D" id="3.40.50.620">
    <property type="entry name" value="HUPs"/>
    <property type="match status" value="2"/>
</dbReference>
<dbReference type="GO" id="GO:0005524">
    <property type="term" value="F:ATP binding"/>
    <property type="evidence" value="ECO:0007669"/>
    <property type="project" value="UniProtKB-KW"/>
</dbReference>
<dbReference type="EMBL" id="SPRX01000012">
    <property type="protein sequence ID" value="TIC67265.1"/>
    <property type="molecule type" value="Genomic_DNA"/>
</dbReference>
<dbReference type="HAMAP" id="MF_02003">
    <property type="entry name" value="Ile_tRNA_synth_type2"/>
    <property type="match status" value="1"/>
</dbReference>
<evidence type="ECO:0000313" key="16">
    <source>
        <dbReference type="EMBL" id="TIC67265.1"/>
    </source>
</evidence>
<dbReference type="GO" id="GO:0005737">
    <property type="term" value="C:cytoplasm"/>
    <property type="evidence" value="ECO:0007669"/>
    <property type="project" value="UniProtKB-SubCell"/>
</dbReference>
<dbReference type="AlphaFoldDB" id="A0A4T0NBQ1"/>
<keyword evidence="4" id="KW-0963">Cytoplasm</keyword>
<dbReference type="SUPFAM" id="SSF47323">
    <property type="entry name" value="Anticodon-binding domain of a subclass of class I aminoacyl-tRNA synthetases"/>
    <property type="match status" value="1"/>
</dbReference>
<dbReference type="SUPFAM" id="SSF50677">
    <property type="entry name" value="ValRS/IleRS/LeuRS editing domain"/>
    <property type="match status" value="1"/>
</dbReference>
<dbReference type="PRINTS" id="PR00984">
    <property type="entry name" value="TRNASYNTHILE"/>
</dbReference>
<accession>A0A4T0NBQ1</accession>
<evidence type="ECO:0000256" key="13">
    <source>
        <dbReference type="RuleBase" id="RU363035"/>
    </source>
</evidence>
<evidence type="ECO:0000256" key="4">
    <source>
        <dbReference type="ARBA" id="ARBA00022490"/>
    </source>
</evidence>
<dbReference type="Pfam" id="PF08264">
    <property type="entry name" value="Anticodon_1"/>
    <property type="match status" value="1"/>
</dbReference>
<dbReference type="InterPro" id="IPR014729">
    <property type="entry name" value="Rossmann-like_a/b/a_fold"/>
</dbReference>
<dbReference type="GO" id="GO:0002161">
    <property type="term" value="F:aminoacyl-tRNA deacylase activity"/>
    <property type="evidence" value="ECO:0007669"/>
    <property type="project" value="InterPro"/>
</dbReference>
<evidence type="ECO:0000256" key="5">
    <source>
        <dbReference type="ARBA" id="ARBA00022598"/>
    </source>
</evidence>
<dbReference type="InterPro" id="IPR023586">
    <property type="entry name" value="Ile-tRNA-ligase_type2"/>
</dbReference>
<dbReference type="FunFam" id="3.40.50.620:FF:000050">
    <property type="entry name" value="Isoleucyl-tRNA synthetase,cytoplasmic"/>
    <property type="match status" value="1"/>
</dbReference>
<dbReference type="CDD" id="cd00818">
    <property type="entry name" value="IleRS_core"/>
    <property type="match status" value="1"/>
</dbReference>
<evidence type="ECO:0000256" key="8">
    <source>
        <dbReference type="ARBA" id="ARBA00022917"/>
    </source>
</evidence>
<dbReference type="Proteomes" id="UP000310708">
    <property type="component" value="Unassembled WGS sequence"/>
</dbReference>
<dbReference type="InterPro" id="IPR002301">
    <property type="entry name" value="Ile-tRNA-ligase"/>
</dbReference>
<organism evidence="16 17">
    <name type="scientific">Wallemia mellicola</name>
    <dbReference type="NCBI Taxonomy" id="1708541"/>
    <lineage>
        <taxon>Eukaryota</taxon>
        <taxon>Fungi</taxon>
        <taxon>Dikarya</taxon>
        <taxon>Basidiomycota</taxon>
        <taxon>Wallemiomycotina</taxon>
        <taxon>Wallemiomycetes</taxon>
        <taxon>Wallemiales</taxon>
        <taxon>Wallemiaceae</taxon>
        <taxon>Wallemia</taxon>
    </lineage>
</organism>
<comment type="similarity">
    <text evidence="2 13">Belongs to the class-I aminoacyl-tRNA synthetase family.</text>
</comment>
<feature type="domain" description="Aminoacyl-tRNA synthetase class Ia" evidence="14">
    <location>
        <begin position="28"/>
        <end position="649"/>
    </location>
</feature>
<dbReference type="Pfam" id="PF00133">
    <property type="entry name" value="tRNA-synt_1"/>
    <property type="match status" value="1"/>
</dbReference>